<dbReference type="AlphaFoldDB" id="A0A382FS53"/>
<reference evidence="9" key="1">
    <citation type="submission" date="2018-05" db="EMBL/GenBank/DDBJ databases">
        <authorList>
            <person name="Lanie J.A."/>
            <person name="Ng W.-L."/>
            <person name="Kazmierczak K.M."/>
            <person name="Andrzejewski T.M."/>
            <person name="Davidsen T.M."/>
            <person name="Wayne K.J."/>
            <person name="Tettelin H."/>
            <person name="Glass J.I."/>
            <person name="Rusch D."/>
            <person name="Podicherti R."/>
            <person name="Tsui H.-C.T."/>
            <person name="Winkler M.E."/>
        </authorList>
    </citation>
    <scope>NUCLEOTIDE SEQUENCE</scope>
</reference>
<keyword evidence="4 7" id="KW-0812">Transmembrane</keyword>
<dbReference type="EMBL" id="UINC01051361">
    <property type="protein sequence ID" value="SVB65432.1"/>
    <property type="molecule type" value="Genomic_DNA"/>
</dbReference>
<gene>
    <name evidence="9" type="ORF">METZ01_LOCUS218286</name>
</gene>
<feature type="transmembrane region" description="Helical" evidence="7">
    <location>
        <begin position="177"/>
        <end position="198"/>
    </location>
</feature>
<accession>A0A382FS53</accession>
<protein>
    <recommendedName>
        <fullName evidence="8">MotA/TolQ/ExbB proton channel domain-containing protein</fullName>
    </recommendedName>
</protein>
<name>A0A382FS53_9ZZZZ</name>
<dbReference type="InterPro" id="IPR050790">
    <property type="entry name" value="ExbB/TolQ_transport"/>
</dbReference>
<keyword evidence="3" id="KW-1003">Cell membrane</keyword>
<proteinExistence type="inferred from homology"/>
<keyword evidence="5 7" id="KW-1133">Transmembrane helix</keyword>
<evidence type="ECO:0000256" key="4">
    <source>
        <dbReference type="ARBA" id="ARBA00022692"/>
    </source>
</evidence>
<evidence type="ECO:0000256" key="1">
    <source>
        <dbReference type="ARBA" id="ARBA00004651"/>
    </source>
</evidence>
<comment type="similarity">
    <text evidence="2">Belongs to the ExbB/TolQ family.</text>
</comment>
<dbReference type="GO" id="GO:0017038">
    <property type="term" value="P:protein import"/>
    <property type="evidence" value="ECO:0007669"/>
    <property type="project" value="TreeGrafter"/>
</dbReference>
<dbReference type="GO" id="GO:0005886">
    <property type="term" value="C:plasma membrane"/>
    <property type="evidence" value="ECO:0007669"/>
    <property type="project" value="UniProtKB-SubCell"/>
</dbReference>
<dbReference type="InterPro" id="IPR002898">
    <property type="entry name" value="MotA_ExbB_proton_chnl"/>
</dbReference>
<dbReference type="PANTHER" id="PTHR30625">
    <property type="entry name" value="PROTEIN TOLQ"/>
    <property type="match status" value="1"/>
</dbReference>
<evidence type="ECO:0000259" key="8">
    <source>
        <dbReference type="Pfam" id="PF01618"/>
    </source>
</evidence>
<evidence type="ECO:0000256" key="3">
    <source>
        <dbReference type="ARBA" id="ARBA00022475"/>
    </source>
</evidence>
<evidence type="ECO:0000256" key="7">
    <source>
        <dbReference type="SAM" id="Phobius"/>
    </source>
</evidence>
<sequence>MNSKNLSKEFIYQGLALLLSIILVHAFFVSVVRPEAQAVIQEQQAMIAEDINYVPERSLYVIIQDFEQEACFILMLWAFAIMTLKARVAVNERKLLQEDLIPLQQGMRITPEDTSGYLRQLDNLAESKQSLLLPRILINALNRFATTGNVQDVATSAHTMVESEADRLESELSMIRYIAWAIPSIGFIGTVRGIGAALSLAHRAADGDISGVTQNLGIAFNSTFIALLISIVIMFLVHQLQLLQERQIFETENYCDQNLITHLKGE</sequence>
<dbReference type="PANTHER" id="PTHR30625:SF11">
    <property type="entry name" value="MOTA_TOLQ_EXBB PROTON CHANNEL DOMAIN-CONTAINING PROTEIN"/>
    <property type="match status" value="1"/>
</dbReference>
<evidence type="ECO:0000313" key="9">
    <source>
        <dbReference type="EMBL" id="SVB65432.1"/>
    </source>
</evidence>
<evidence type="ECO:0000256" key="2">
    <source>
        <dbReference type="ARBA" id="ARBA00010442"/>
    </source>
</evidence>
<evidence type="ECO:0000256" key="5">
    <source>
        <dbReference type="ARBA" id="ARBA00022989"/>
    </source>
</evidence>
<keyword evidence="6 7" id="KW-0472">Membrane</keyword>
<evidence type="ECO:0000256" key="6">
    <source>
        <dbReference type="ARBA" id="ARBA00023136"/>
    </source>
</evidence>
<feature type="transmembrane region" description="Helical" evidence="7">
    <location>
        <begin position="218"/>
        <end position="237"/>
    </location>
</feature>
<feature type="transmembrane region" description="Helical" evidence="7">
    <location>
        <begin position="12"/>
        <end position="32"/>
    </location>
</feature>
<feature type="domain" description="MotA/TolQ/ExbB proton channel" evidence="8">
    <location>
        <begin position="135"/>
        <end position="251"/>
    </location>
</feature>
<organism evidence="9">
    <name type="scientific">marine metagenome</name>
    <dbReference type="NCBI Taxonomy" id="408172"/>
    <lineage>
        <taxon>unclassified sequences</taxon>
        <taxon>metagenomes</taxon>
        <taxon>ecological metagenomes</taxon>
    </lineage>
</organism>
<comment type="subcellular location">
    <subcellularLocation>
        <location evidence="1">Cell membrane</location>
        <topology evidence="1">Multi-pass membrane protein</topology>
    </subcellularLocation>
</comment>
<dbReference type="Pfam" id="PF01618">
    <property type="entry name" value="MotA_ExbB"/>
    <property type="match status" value="1"/>
</dbReference>